<reference evidence="2 3" key="1">
    <citation type="journal article" date="2019" name="Emerg. Microbes Infect.">
        <title>Comprehensive subspecies identification of 175 nontuberculous mycobacteria species based on 7547 genomic profiles.</title>
        <authorList>
            <person name="Matsumoto Y."/>
            <person name="Kinjo T."/>
            <person name="Motooka D."/>
            <person name="Nabeya D."/>
            <person name="Jung N."/>
            <person name="Uechi K."/>
            <person name="Horii T."/>
            <person name="Iida T."/>
            <person name="Fujita J."/>
            <person name="Nakamura S."/>
        </authorList>
    </citation>
    <scope>NUCLEOTIDE SEQUENCE [LARGE SCALE GENOMIC DNA]</scope>
    <source>
        <strain evidence="2 3">JCM 13323</strain>
    </source>
</reference>
<keyword evidence="3" id="KW-1185">Reference proteome</keyword>
<evidence type="ECO:0000313" key="2">
    <source>
        <dbReference type="EMBL" id="BBX68629.1"/>
    </source>
</evidence>
<dbReference type="PANTHER" id="PTHR35585:SF1">
    <property type="entry name" value="HHE DOMAIN PROTEIN (AFU_ORTHOLOGUE AFUA_4G00730)"/>
    <property type="match status" value="1"/>
</dbReference>
<dbReference type="KEGG" id="mpsc:MPSYJ_20900"/>
<dbReference type="CDD" id="cd12108">
    <property type="entry name" value="Hr-like"/>
    <property type="match status" value="1"/>
</dbReference>
<accession>A0A7I7MB96</accession>
<dbReference type="Pfam" id="PF01814">
    <property type="entry name" value="Hemerythrin"/>
    <property type="match status" value="1"/>
</dbReference>
<dbReference type="Gene3D" id="1.20.120.520">
    <property type="entry name" value="nmb1532 protein domain like"/>
    <property type="match status" value="1"/>
</dbReference>
<dbReference type="AlphaFoldDB" id="A0A7I7MB96"/>
<proteinExistence type="predicted"/>
<dbReference type="RefSeq" id="WP_163722073.1">
    <property type="nucleotide sequence ID" value="NZ_AP022574.1"/>
</dbReference>
<sequence>MSAPSISSARDVVDYLKTQHETIKALFIETLDAADADTRQDAFTRLRTMLAVHETAEEMVVHPRVRRKVDGGQEIVDARLAEEHDAKVLLRDIEKLPIDSAEFSKALIHLQGAVLTHADNEEKLEFTALEDAVSDDELAKLADAVAAAERIAPTHPHPGVESAAANFAAGPFASVLDRARDALGAFRS</sequence>
<name>A0A7I7MB96_9MYCO</name>
<organism evidence="2 3">
    <name type="scientific">Mycolicibacterium psychrotolerans</name>
    <dbReference type="NCBI Taxonomy" id="216929"/>
    <lineage>
        <taxon>Bacteria</taxon>
        <taxon>Bacillati</taxon>
        <taxon>Actinomycetota</taxon>
        <taxon>Actinomycetes</taxon>
        <taxon>Mycobacteriales</taxon>
        <taxon>Mycobacteriaceae</taxon>
        <taxon>Mycolicibacterium</taxon>
    </lineage>
</organism>
<feature type="domain" description="Hemerythrin-like" evidence="1">
    <location>
        <begin position="12"/>
        <end position="128"/>
    </location>
</feature>
<evidence type="ECO:0000313" key="3">
    <source>
        <dbReference type="Proteomes" id="UP000466514"/>
    </source>
</evidence>
<dbReference type="EMBL" id="AP022574">
    <property type="protein sequence ID" value="BBX68629.1"/>
    <property type="molecule type" value="Genomic_DNA"/>
</dbReference>
<protein>
    <submittedName>
        <fullName evidence="2">Hemerythrin</fullName>
    </submittedName>
</protein>
<dbReference type="InterPro" id="IPR012312">
    <property type="entry name" value="Hemerythrin-like"/>
</dbReference>
<evidence type="ECO:0000259" key="1">
    <source>
        <dbReference type="Pfam" id="PF01814"/>
    </source>
</evidence>
<gene>
    <name evidence="2" type="ORF">MPSYJ_20900</name>
</gene>
<dbReference type="Proteomes" id="UP000466514">
    <property type="component" value="Chromosome"/>
</dbReference>
<dbReference type="PANTHER" id="PTHR35585">
    <property type="entry name" value="HHE DOMAIN PROTEIN (AFU_ORTHOLOGUE AFUA_4G00730)"/>
    <property type="match status" value="1"/>
</dbReference>